<dbReference type="HOGENOM" id="CLU_3218019_0_0_4"/>
<dbReference type="EMBL" id="CP001154">
    <property type="protein sequence ID" value="ACO74518.1"/>
    <property type="molecule type" value="Genomic_DNA"/>
</dbReference>
<accession>C1D7S8</accession>
<evidence type="ECO:0000313" key="1">
    <source>
        <dbReference type="EMBL" id="ACO74518.1"/>
    </source>
</evidence>
<gene>
    <name evidence="1" type="ordered locus">LHK_01529</name>
</gene>
<dbReference type="STRING" id="557598.LHK_01529"/>
<dbReference type="Proteomes" id="UP000002010">
    <property type="component" value="Chromosome"/>
</dbReference>
<protein>
    <submittedName>
        <fullName evidence="1">Uncharacterized protein</fullName>
    </submittedName>
</protein>
<sequence>MIAAFPTHRVGNWKILHDLKTATVCHLMAQRNVRVWMDTALRIF</sequence>
<proteinExistence type="predicted"/>
<dbReference type="AlphaFoldDB" id="C1D7S8"/>
<evidence type="ECO:0000313" key="2">
    <source>
        <dbReference type="Proteomes" id="UP000002010"/>
    </source>
</evidence>
<name>C1D7S8_LARHH</name>
<keyword evidence="2" id="KW-1185">Reference proteome</keyword>
<dbReference type="KEGG" id="lhk:LHK_01529"/>
<reference evidence="1 2" key="1">
    <citation type="journal article" date="2009" name="PLoS Genet.">
        <title>The complete genome and proteome of Laribacter hongkongensis reveal potential mechanisms for adaptations to different temperatures and habitats.</title>
        <authorList>
            <person name="Woo P.C."/>
            <person name="Lau S.K."/>
            <person name="Tse H."/>
            <person name="Teng J.L."/>
            <person name="Curreem S.O."/>
            <person name="Tsang A.K."/>
            <person name="Fan R.Y."/>
            <person name="Wong G.K."/>
            <person name="Huang Y."/>
            <person name="Loman N.J."/>
            <person name="Snyder L.A."/>
            <person name="Cai J.J."/>
            <person name="Huang J.D."/>
            <person name="Mak W."/>
            <person name="Pallen M.J."/>
            <person name="Lok S."/>
            <person name="Yuen K.Y."/>
        </authorList>
    </citation>
    <scope>NUCLEOTIDE SEQUENCE [LARGE SCALE GENOMIC DNA]</scope>
    <source>
        <strain evidence="1 2">HLHK9</strain>
    </source>
</reference>
<organism evidence="1 2">
    <name type="scientific">Laribacter hongkongensis (strain HLHK9)</name>
    <dbReference type="NCBI Taxonomy" id="557598"/>
    <lineage>
        <taxon>Bacteria</taxon>
        <taxon>Pseudomonadati</taxon>
        <taxon>Pseudomonadota</taxon>
        <taxon>Betaproteobacteria</taxon>
        <taxon>Neisseriales</taxon>
        <taxon>Aquaspirillaceae</taxon>
        <taxon>Laribacter</taxon>
    </lineage>
</organism>